<dbReference type="InterPro" id="IPR029016">
    <property type="entry name" value="GAF-like_dom_sf"/>
</dbReference>
<organism evidence="6 7">
    <name type="scientific">Auraticoccus cholistanensis</name>
    <dbReference type="NCBI Taxonomy" id="2656650"/>
    <lineage>
        <taxon>Bacteria</taxon>
        <taxon>Bacillati</taxon>
        <taxon>Actinomycetota</taxon>
        <taxon>Actinomycetes</taxon>
        <taxon>Propionibacteriales</taxon>
        <taxon>Propionibacteriaceae</taxon>
        <taxon>Auraticoccus</taxon>
    </lineage>
</organism>
<dbReference type="Proteomes" id="UP000435304">
    <property type="component" value="Unassembled WGS sequence"/>
</dbReference>
<dbReference type="GO" id="GO:0003677">
    <property type="term" value="F:DNA binding"/>
    <property type="evidence" value="ECO:0007669"/>
    <property type="project" value="UniProtKB-KW"/>
</dbReference>
<feature type="domain" description="IclR-ED" evidence="5">
    <location>
        <begin position="71"/>
        <end position="253"/>
    </location>
</feature>
<dbReference type="InterPro" id="IPR036390">
    <property type="entry name" value="WH_DNA-bd_sf"/>
</dbReference>
<proteinExistence type="predicted"/>
<evidence type="ECO:0000259" key="5">
    <source>
        <dbReference type="PROSITE" id="PS51078"/>
    </source>
</evidence>
<keyword evidence="7" id="KW-1185">Reference proteome</keyword>
<dbReference type="InterPro" id="IPR050707">
    <property type="entry name" value="HTH_MetabolicPath_Reg"/>
</dbReference>
<evidence type="ECO:0000256" key="2">
    <source>
        <dbReference type="ARBA" id="ARBA00023125"/>
    </source>
</evidence>
<protein>
    <submittedName>
        <fullName evidence="6">Helix-turn-helix domain-containing protein</fullName>
    </submittedName>
</protein>
<dbReference type="SUPFAM" id="SSF55781">
    <property type="entry name" value="GAF domain-like"/>
    <property type="match status" value="1"/>
</dbReference>
<dbReference type="Pfam" id="PF01614">
    <property type="entry name" value="IclR_C"/>
    <property type="match status" value="1"/>
</dbReference>
<keyword evidence="1" id="KW-0805">Transcription regulation</keyword>
<dbReference type="PANTHER" id="PTHR30136">
    <property type="entry name" value="HELIX-TURN-HELIX TRANSCRIPTIONAL REGULATOR, ICLR FAMILY"/>
    <property type="match status" value="1"/>
</dbReference>
<dbReference type="SMART" id="SM00346">
    <property type="entry name" value="HTH_ICLR"/>
    <property type="match status" value="1"/>
</dbReference>
<dbReference type="PANTHER" id="PTHR30136:SF24">
    <property type="entry name" value="HTH-TYPE TRANSCRIPTIONAL REPRESSOR ALLR"/>
    <property type="match status" value="1"/>
</dbReference>
<comment type="caution">
    <text evidence="6">The sequence shown here is derived from an EMBL/GenBank/DDBJ whole genome shotgun (WGS) entry which is preliminary data.</text>
</comment>
<dbReference type="Gene3D" id="1.10.10.10">
    <property type="entry name" value="Winged helix-like DNA-binding domain superfamily/Winged helix DNA-binding domain"/>
    <property type="match status" value="1"/>
</dbReference>
<keyword evidence="3" id="KW-0804">Transcription</keyword>
<accession>A0A6A9UP33</accession>
<evidence type="ECO:0000256" key="3">
    <source>
        <dbReference type="ARBA" id="ARBA00023163"/>
    </source>
</evidence>
<evidence type="ECO:0000313" key="7">
    <source>
        <dbReference type="Proteomes" id="UP000435304"/>
    </source>
</evidence>
<dbReference type="GO" id="GO:0045892">
    <property type="term" value="P:negative regulation of DNA-templated transcription"/>
    <property type="evidence" value="ECO:0007669"/>
    <property type="project" value="TreeGrafter"/>
</dbReference>
<evidence type="ECO:0000256" key="1">
    <source>
        <dbReference type="ARBA" id="ARBA00023015"/>
    </source>
</evidence>
<dbReference type="EMBL" id="WPCU01000001">
    <property type="protein sequence ID" value="MVA74453.1"/>
    <property type="molecule type" value="Genomic_DNA"/>
</dbReference>
<dbReference type="InterPro" id="IPR036388">
    <property type="entry name" value="WH-like_DNA-bd_sf"/>
</dbReference>
<dbReference type="GO" id="GO:0003700">
    <property type="term" value="F:DNA-binding transcription factor activity"/>
    <property type="evidence" value="ECO:0007669"/>
    <property type="project" value="TreeGrafter"/>
</dbReference>
<feature type="domain" description="HTH iclR-type" evidence="4">
    <location>
        <begin position="10"/>
        <end position="70"/>
    </location>
</feature>
<sequence>MSTEASTTSAGTLARGLDILEWVAEVERGSMSDLCAALGLSRSAGYRIVGQLRERGYLAEAGENHLRLGPVAIRVGLQALEGLDLFKVTPDHLRALVEDTEETAFVAVPEGIEMAYVMQEVGPQVVKVSSKLGSRAPLHASGLGKAYLSALPAAEAEEIVAGLDLVGYTPTTLTTVPAVLAAVERAREHGYAIDDSEREPGVRCLAAPIRDASRRPVAAISVAGPRDRILAAETSIIEAVVATARAISSSLGCPPPRPSR</sequence>
<dbReference type="Gene3D" id="3.30.450.40">
    <property type="match status" value="1"/>
</dbReference>
<reference evidence="6 7" key="1">
    <citation type="submission" date="2019-12" db="EMBL/GenBank/DDBJ databases">
        <title>Auraticoccus cholistani sp. nov., an actinomycete isolated from soil of Cholistan desert.</title>
        <authorList>
            <person name="Cheema M.T."/>
        </authorList>
    </citation>
    <scope>NUCLEOTIDE SEQUENCE [LARGE SCALE GENOMIC DNA]</scope>
    <source>
        <strain evidence="6 7">F435</strain>
    </source>
</reference>
<dbReference type="AlphaFoldDB" id="A0A6A9UP33"/>
<name>A0A6A9UP33_9ACTN</name>
<dbReference type="SUPFAM" id="SSF46785">
    <property type="entry name" value="Winged helix' DNA-binding domain"/>
    <property type="match status" value="1"/>
</dbReference>
<gene>
    <name evidence="6" type="ORF">GC722_00155</name>
</gene>
<dbReference type="Pfam" id="PF09339">
    <property type="entry name" value="HTH_IclR"/>
    <property type="match status" value="1"/>
</dbReference>
<keyword evidence="2" id="KW-0238">DNA-binding</keyword>
<dbReference type="InterPro" id="IPR005471">
    <property type="entry name" value="Tscrpt_reg_IclR_N"/>
</dbReference>
<evidence type="ECO:0000259" key="4">
    <source>
        <dbReference type="PROSITE" id="PS51077"/>
    </source>
</evidence>
<evidence type="ECO:0000313" key="6">
    <source>
        <dbReference type="EMBL" id="MVA74453.1"/>
    </source>
</evidence>
<dbReference type="RefSeq" id="WP_156606944.1">
    <property type="nucleotide sequence ID" value="NZ_WPCU01000001.1"/>
</dbReference>
<dbReference type="PROSITE" id="PS51077">
    <property type="entry name" value="HTH_ICLR"/>
    <property type="match status" value="1"/>
</dbReference>
<dbReference type="InterPro" id="IPR014757">
    <property type="entry name" value="Tscrpt_reg_IclR_C"/>
</dbReference>
<dbReference type="PROSITE" id="PS51078">
    <property type="entry name" value="ICLR_ED"/>
    <property type="match status" value="1"/>
</dbReference>